<dbReference type="EMBL" id="QTSX02001620">
    <property type="protein sequence ID" value="KAJ9079981.1"/>
    <property type="molecule type" value="Genomic_DNA"/>
</dbReference>
<protein>
    <submittedName>
        <fullName evidence="1">Uncharacterized protein</fullName>
    </submittedName>
</protein>
<sequence length="346" mass="38332">MPKMFNNEAHEKLDFVIPCLKQRQNPHTAILELDSQFKDCHPTEQEVIPINNLFSRTKLATENKVNQVKPFKNPNAVNVETVEDTPAPPSSPNLKPTDPLVETINPTKPQQAVPAPCQEEPVIFTQTDQTGNKEPTAKKPMETEETLNLFQTALCKSWESMDVSFTPDEVYVSALKKFQDRNAPALPIPALVNHQKPEDNPKKKTSISKSDTGLLAKDILANTKIKVSLEDFCRKSPAFCSKMHVAISDTQKKRTQELMLTVYGAPRVKGTLEGVPTKFILDRGTYANIVLAHFLGTIGIEDITTCNQKYILADGSIAPCLGVVDTLQLEIEGVAIHISAAVFDHH</sequence>
<organism evidence="1 2">
    <name type="scientific">Entomophthora muscae</name>
    <dbReference type="NCBI Taxonomy" id="34485"/>
    <lineage>
        <taxon>Eukaryota</taxon>
        <taxon>Fungi</taxon>
        <taxon>Fungi incertae sedis</taxon>
        <taxon>Zoopagomycota</taxon>
        <taxon>Entomophthoromycotina</taxon>
        <taxon>Entomophthoromycetes</taxon>
        <taxon>Entomophthorales</taxon>
        <taxon>Entomophthoraceae</taxon>
        <taxon>Entomophthora</taxon>
    </lineage>
</organism>
<accession>A0ACC2TZT6</accession>
<evidence type="ECO:0000313" key="2">
    <source>
        <dbReference type="Proteomes" id="UP001165960"/>
    </source>
</evidence>
<keyword evidence="2" id="KW-1185">Reference proteome</keyword>
<evidence type="ECO:0000313" key="1">
    <source>
        <dbReference type="EMBL" id="KAJ9079981.1"/>
    </source>
</evidence>
<gene>
    <name evidence="1" type="ORF">DSO57_1029803</name>
</gene>
<dbReference type="Proteomes" id="UP001165960">
    <property type="component" value="Unassembled WGS sequence"/>
</dbReference>
<reference evidence="1" key="1">
    <citation type="submission" date="2022-04" db="EMBL/GenBank/DDBJ databases">
        <title>Genome of the entomopathogenic fungus Entomophthora muscae.</title>
        <authorList>
            <person name="Elya C."/>
            <person name="Lovett B.R."/>
            <person name="Lee E."/>
            <person name="Macias A.M."/>
            <person name="Hajek A.E."/>
            <person name="De Bivort B.L."/>
            <person name="Kasson M.T."/>
            <person name="De Fine Licht H.H."/>
            <person name="Stajich J.E."/>
        </authorList>
    </citation>
    <scope>NUCLEOTIDE SEQUENCE</scope>
    <source>
        <strain evidence="1">Berkeley</strain>
    </source>
</reference>
<proteinExistence type="predicted"/>
<comment type="caution">
    <text evidence="1">The sequence shown here is derived from an EMBL/GenBank/DDBJ whole genome shotgun (WGS) entry which is preliminary data.</text>
</comment>
<name>A0ACC2TZT6_9FUNG</name>